<organism evidence="1 2">
    <name type="scientific">Cupriavidus phytorum</name>
    <dbReference type="NCBI Taxonomy" id="3024399"/>
    <lineage>
        <taxon>Bacteria</taxon>
        <taxon>Pseudomonadati</taxon>
        <taxon>Pseudomonadota</taxon>
        <taxon>Betaproteobacteria</taxon>
        <taxon>Burkholderiales</taxon>
        <taxon>Burkholderiaceae</taxon>
        <taxon>Cupriavidus</taxon>
    </lineage>
</organism>
<comment type="caution">
    <text evidence="1">The sequence shown here is derived from an EMBL/GenBank/DDBJ whole genome shotgun (WGS) entry which is preliminary data.</text>
</comment>
<dbReference type="EMBL" id="QKZN01000003">
    <property type="protein sequence ID" value="PZX30857.1"/>
    <property type="molecule type" value="Genomic_DNA"/>
</dbReference>
<dbReference type="AlphaFoldDB" id="A0A2W7PEY6"/>
<gene>
    <name evidence="1" type="ORF">C7416_103590</name>
</gene>
<keyword evidence="2" id="KW-1185">Reference proteome</keyword>
<proteinExistence type="predicted"/>
<evidence type="ECO:0000313" key="2">
    <source>
        <dbReference type="Proteomes" id="UP000249638"/>
    </source>
</evidence>
<dbReference type="Proteomes" id="UP000249638">
    <property type="component" value="Unassembled WGS sequence"/>
</dbReference>
<sequence length="173" mass="19345">MKSDKPRRGADGHYLLASVMADDSAQVLGQPLDVMRRQLEREQIAGCLNALGLPNSPANRERIRNAIGEPLRRFFDGAGGELMRQAMDKRVDATRTRNGKASDEDEKRAVASLFDRLYDHETRITPGRKPKVTVLYADVIAQHDPPRALTFIKGAVAAYSKRHRPRKKVNTGK</sequence>
<reference evidence="1" key="1">
    <citation type="submission" date="2018-06" db="EMBL/GenBank/DDBJ databases">
        <title>Genomic Encyclopedia of Type Strains, Phase IV (KMG-V): Genome sequencing to study the core and pangenomes of soil and plant-associated prokaryotes.</title>
        <authorList>
            <person name="Whitman W."/>
        </authorList>
    </citation>
    <scope>NUCLEOTIDE SEQUENCE [LARGE SCALE GENOMIC DNA]</scope>
    <source>
        <strain evidence="1">MLR2-44</strain>
    </source>
</reference>
<accession>A0A2W7PEY6</accession>
<evidence type="ECO:0000313" key="1">
    <source>
        <dbReference type="EMBL" id="PZX30857.1"/>
    </source>
</evidence>
<protein>
    <submittedName>
        <fullName evidence="1">Uncharacterized protein</fullName>
    </submittedName>
</protein>
<name>A0A2W7PEY6_9BURK</name>